<evidence type="ECO:0000313" key="7">
    <source>
        <dbReference type="EMBL" id="MFC3627404.1"/>
    </source>
</evidence>
<proteinExistence type="predicted"/>
<dbReference type="PROSITE" id="PS51257">
    <property type="entry name" value="PROKAR_LIPOPROTEIN"/>
    <property type="match status" value="1"/>
</dbReference>
<keyword evidence="6 7" id="KW-0449">Lipoprotein</keyword>
<dbReference type="EMBL" id="JBHRYH010000045">
    <property type="protein sequence ID" value="MFC3627404.1"/>
    <property type="molecule type" value="Genomic_DNA"/>
</dbReference>
<gene>
    <name evidence="7" type="ORF">ACFOKJ_14895</name>
</gene>
<dbReference type="Proteomes" id="UP001595636">
    <property type="component" value="Unassembled WGS sequence"/>
</dbReference>
<protein>
    <submittedName>
        <fullName evidence="7">Lipoprotein</fullName>
    </submittedName>
</protein>
<evidence type="ECO:0000256" key="5">
    <source>
        <dbReference type="ARBA" id="ARBA00023237"/>
    </source>
</evidence>
<keyword evidence="8" id="KW-1185">Reference proteome</keyword>
<evidence type="ECO:0000256" key="4">
    <source>
        <dbReference type="ARBA" id="ARBA00023139"/>
    </source>
</evidence>
<dbReference type="InterPro" id="IPR032831">
    <property type="entry name" value="LptM_cons"/>
</dbReference>
<dbReference type="NCBIfam" id="NF047847">
    <property type="entry name" value="SS_mature_LptM"/>
    <property type="match status" value="1"/>
</dbReference>
<keyword evidence="4" id="KW-0564">Palmitate</keyword>
<dbReference type="Pfam" id="PF13627">
    <property type="entry name" value="LptM_cons"/>
    <property type="match status" value="1"/>
</dbReference>
<evidence type="ECO:0000256" key="3">
    <source>
        <dbReference type="ARBA" id="ARBA00023136"/>
    </source>
</evidence>
<evidence type="ECO:0000256" key="2">
    <source>
        <dbReference type="ARBA" id="ARBA00022729"/>
    </source>
</evidence>
<sequence>MRTVLVVALLSLTVAACGYKGPLYLPAPPAGQLDASAAK</sequence>
<accession>A0ABV7TXF3</accession>
<reference evidence="8" key="1">
    <citation type="journal article" date="2019" name="Int. J. Syst. Evol. Microbiol.">
        <title>The Global Catalogue of Microorganisms (GCM) 10K type strain sequencing project: providing services to taxonomists for standard genome sequencing and annotation.</title>
        <authorList>
            <consortium name="The Broad Institute Genomics Platform"/>
            <consortium name="The Broad Institute Genome Sequencing Center for Infectious Disease"/>
            <person name="Wu L."/>
            <person name="Ma J."/>
        </authorList>
    </citation>
    <scope>NUCLEOTIDE SEQUENCE [LARGE SCALE GENOMIC DNA]</scope>
    <source>
        <strain evidence="8">KCTC 42195</strain>
    </source>
</reference>
<keyword evidence="5" id="KW-0998">Cell outer membrane</keyword>
<evidence type="ECO:0000256" key="6">
    <source>
        <dbReference type="ARBA" id="ARBA00023288"/>
    </source>
</evidence>
<comment type="subcellular location">
    <subcellularLocation>
        <location evidence="1">Cell outer membrane</location>
        <topology evidence="1">Lipid-anchor</topology>
    </subcellularLocation>
</comment>
<evidence type="ECO:0000256" key="1">
    <source>
        <dbReference type="ARBA" id="ARBA00004459"/>
    </source>
</evidence>
<evidence type="ECO:0000313" key="8">
    <source>
        <dbReference type="Proteomes" id="UP001595636"/>
    </source>
</evidence>
<organism evidence="7 8">
    <name type="scientific">Vogesella amnigena</name>
    <dbReference type="NCBI Taxonomy" id="1507449"/>
    <lineage>
        <taxon>Bacteria</taxon>
        <taxon>Pseudomonadati</taxon>
        <taxon>Pseudomonadota</taxon>
        <taxon>Betaproteobacteria</taxon>
        <taxon>Neisseriales</taxon>
        <taxon>Chromobacteriaceae</taxon>
        <taxon>Vogesella</taxon>
    </lineage>
</organism>
<keyword evidence="3" id="KW-0472">Membrane</keyword>
<keyword evidence="2" id="KW-0732">Signal</keyword>
<dbReference type="RefSeq" id="WP_390281018.1">
    <property type="nucleotide sequence ID" value="NZ_JBHRYH010000045.1"/>
</dbReference>
<name>A0ABV7TXF3_9NEIS</name>
<comment type="caution">
    <text evidence="7">The sequence shown here is derived from an EMBL/GenBank/DDBJ whole genome shotgun (WGS) entry which is preliminary data.</text>
</comment>